<evidence type="ECO:0000256" key="7">
    <source>
        <dbReference type="ARBA" id="ARBA00022695"/>
    </source>
</evidence>
<dbReference type="AlphaFoldDB" id="A0AAV8QXC1"/>
<dbReference type="Gene3D" id="3.90.550.10">
    <property type="entry name" value="Spore Coat Polysaccharide Biosynthesis Protein SpsA, Chain A"/>
    <property type="match status" value="1"/>
</dbReference>
<name>A0AAV8QXC1_ENSVE</name>
<evidence type="ECO:0000256" key="4">
    <source>
        <dbReference type="ARBA" id="ARBA00012460"/>
    </source>
</evidence>
<keyword evidence="9" id="KW-0067">ATP-binding</keyword>
<keyword evidence="8" id="KW-0547">Nucleotide-binding</keyword>
<comment type="pathway">
    <text evidence="2">Glycan biosynthesis; starch biosynthesis.</text>
</comment>
<dbReference type="EMBL" id="JAQQAF010000005">
    <property type="protein sequence ID" value="KAJ8485378.1"/>
    <property type="molecule type" value="Genomic_DNA"/>
</dbReference>
<dbReference type="SUPFAM" id="SSF51161">
    <property type="entry name" value="Trimeric LpxA-like enzymes"/>
    <property type="match status" value="1"/>
</dbReference>
<dbReference type="GO" id="GO:0019252">
    <property type="term" value="P:starch biosynthetic process"/>
    <property type="evidence" value="ECO:0007669"/>
    <property type="project" value="UniProtKB-KW"/>
</dbReference>
<dbReference type="Pfam" id="PF25247">
    <property type="entry name" value="LbH_GLGC"/>
    <property type="match status" value="1"/>
</dbReference>
<dbReference type="GO" id="GO:0005978">
    <property type="term" value="P:glycogen biosynthetic process"/>
    <property type="evidence" value="ECO:0007669"/>
    <property type="project" value="InterPro"/>
</dbReference>
<comment type="caution">
    <text evidence="13">The sequence shown here is derived from an EMBL/GenBank/DDBJ whole genome shotgun (WGS) entry which is preliminary data.</text>
</comment>
<dbReference type="InterPro" id="IPR011004">
    <property type="entry name" value="Trimer_LpxA-like_sf"/>
</dbReference>
<keyword evidence="7" id="KW-0548">Nucleotidyltransferase</keyword>
<dbReference type="EC" id="2.7.7.27" evidence="4"/>
<dbReference type="Proteomes" id="UP001222027">
    <property type="component" value="Unassembled WGS sequence"/>
</dbReference>
<evidence type="ECO:0000256" key="8">
    <source>
        <dbReference type="ARBA" id="ARBA00022741"/>
    </source>
</evidence>
<dbReference type="SUPFAM" id="SSF53448">
    <property type="entry name" value="Nucleotide-diphospho-sugar transferases"/>
    <property type="match status" value="1"/>
</dbReference>
<dbReference type="PANTHER" id="PTHR43523">
    <property type="entry name" value="GLUCOSE-1-PHOSPHATE ADENYLYLTRANSFERASE-RELATED"/>
    <property type="match status" value="1"/>
</dbReference>
<gene>
    <name evidence="13" type="ORF">OPV22_017863</name>
</gene>
<dbReference type="PANTHER" id="PTHR43523:SF12">
    <property type="entry name" value="GLUCOSE-1-PHOSPHATE ADENYLYLTRANSFERASE LARGE SUBUNIT 1, CHLOROPLASTIC-RELATED"/>
    <property type="match status" value="1"/>
</dbReference>
<accession>A0AAV8QXC1</accession>
<keyword evidence="10" id="KW-0750">Starch biosynthesis</keyword>
<dbReference type="InterPro" id="IPR005835">
    <property type="entry name" value="NTP_transferase_dom"/>
</dbReference>
<dbReference type="PROSITE" id="PS00808">
    <property type="entry name" value="ADP_GLC_PYROPHOSPH_1"/>
    <property type="match status" value="1"/>
</dbReference>
<keyword evidence="14" id="KW-1185">Reference proteome</keyword>
<comment type="catalytic activity">
    <reaction evidence="1">
        <text>alpha-D-glucose 1-phosphate + ATP + H(+) = ADP-alpha-D-glucose + diphosphate</text>
        <dbReference type="Rhea" id="RHEA:12120"/>
        <dbReference type="ChEBI" id="CHEBI:15378"/>
        <dbReference type="ChEBI" id="CHEBI:30616"/>
        <dbReference type="ChEBI" id="CHEBI:33019"/>
        <dbReference type="ChEBI" id="CHEBI:57498"/>
        <dbReference type="ChEBI" id="CHEBI:58601"/>
        <dbReference type="EC" id="2.7.7.27"/>
    </reaction>
</comment>
<dbReference type="Pfam" id="PF00483">
    <property type="entry name" value="NTP_transferase"/>
    <property type="match status" value="1"/>
</dbReference>
<evidence type="ECO:0000256" key="10">
    <source>
        <dbReference type="ARBA" id="ARBA00022922"/>
    </source>
</evidence>
<evidence type="ECO:0000256" key="6">
    <source>
        <dbReference type="ARBA" id="ARBA00022679"/>
    </source>
</evidence>
<protein>
    <recommendedName>
        <fullName evidence="4">glucose-1-phosphate adenylyltransferase</fullName>
        <ecNumber evidence="4">2.7.7.27</ecNumber>
    </recommendedName>
</protein>
<dbReference type="GO" id="GO:0008878">
    <property type="term" value="F:glucose-1-phosphate adenylyltransferase activity"/>
    <property type="evidence" value="ECO:0007669"/>
    <property type="project" value="UniProtKB-EC"/>
</dbReference>
<evidence type="ECO:0000256" key="3">
    <source>
        <dbReference type="ARBA" id="ARBA00010443"/>
    </source>
</evidence>
<evidence type="ECO:0000313" key="13">
    <source>
        <dbReference type="EMBL" id="KAJ8485378.1"/>
    </source>
</evidence>
<evidence type="ECO:0000256" key="1">
    <source>
        <dbReference type="ARBA" id="ARBA00000956"/>
    </source>
</evidence>
<dbReference type="GO" id="GO:0005524">
    <property type="term" value="F:ATP binding"/>
    <property type="evidence" value="ECO:0007669"/>
    <property type="project" value="UniProtKB-KW"/>
</dbReference>
<dbReference type="Gene3D" id="2.160.10.10">
    <property type="entry name" value="Hexapeptide repeat proteins"/>
    <property type="match status" value="1"/>
</dbReference>
<feature type="compositionally biased region" description="Basic residues" evidence="11">
    <location>
        <begin position="44"/>
        <end position="53"/>
    </location>
</feature>
<keyword evidence="5" id="KW-0021">Allosteric enzyme</keyword>
<dbReference type="PROSITE" id="PS00809">
    <property type="entry name" value="ADP_GLC_PYROPHOSPH_2"/>
    <property type="match status" value="1"/>
</dbReference>
<dbReference type="InterPro" id="IPR029044">
    <property type="entry name" value="Nucleotide-diphossugar_trans"/>
</dbReference>
<dbReference type="InterPro" id="IPR011831">
    <property type="entry name" value="ADP-Glc_PPase"/>
</dbReference>
<evidence type="ECO:0000313" key="14">
    <source>
        <dbReference type="Proteomes" id="UP001222027"/>
    </source>
</evidence>
<evidence type="ECO:0000256" key="11">
    <source>
        <dbReference type="SAM" id="MobiDB-lite"/>
    </source>
</evidence>
<reference evidence="13 14" key="1">
    <citation type="submission" date="2022-12" db="EMBL/GenBank/DDBJ databases">
        <title>Chromosome-scale assembly of the Ensete ventricosum genome.</title>
        <authorList>
            <person name="Dussert Y."/>
            <person name="Stocks J."/>
            <person name="Wendawek A."/>
            <person name="Woldeyes F."/>
            <person name="Nichols R.A."/>
            <person name="Borrell J.S."/>
        </authorList>
    </citation>
    <scope>NUCLEOTIDE SEQUENCE [LARGE SCALE GENOMIC DNA]</scope>
    <source>
        <strain evidence="14">cv. Maze</strain>
        <tissue evidence="13">Seeds</tissue>
    </source>
</reference>
<proteinExistence type="inferred from homology"/>
<evidence type="ECO:0000256" key="9">
    <source>
        <dbReference type="ARBA" id="ARBA00022840"/>
    </source>
</evidence>
<dbReference type="PROSITE" id="PS00810">
    <property type="entry name" value="ADP_GLC_PYROPHOSPH_3"/>
    <property type="match status" value="1"/>
</dbReference>
<feature type="domain" description="Nucleotidyl transferase" evidence="12">
    <location>
        <begin position="206"/>
        <end position="484"/>
    </location>
</feature>
<evidence type="ECO:0000256" key="5">
    <source>
        <dbReference type="ARBA" id="ARBA00022533"/>
    </source>
</evidence>
<sequence>MEDELDVHTKRCARARACGLGKHLERQDEAKPQALFHHPITSGRLRRRKHPPPRSHVPAPPRDRPALPSTTTSERAFLCHPAFHIPSIWTASTWVPKEAMIAPLMDVNSVGLKANACFSHVKRGVLGCGESGIWGDASAGASRIRAWESKVAKNVKSGRSVGGFKAGVAFSDLTSDVNQETLINDPYVIQAPMFGKHKPDPKSVASIILGGGPGAQLFPLTSTRATPAVPVGGCYKLIDIPMSNCINSGINKIFIMTQYNSASLNRHIYRTFNFGNGINFGDGFVEVLAATQSPGEAGMNWFQGTADAVRQFTWVFEDNRNKNIDYILILSGDQLYRMDYMDFVQACRHVDTGADITISCVPVDSSRASDYGIVKIDKVGHIIQFSEKPKGADLEAMKDENTFRLSHQDAILFPYIASMGVYVFNRNTLLELLRWTYPKANDFGLDILPSAVKAYKAQAYIFEDYWDDIGTIKSFYDANLALTEQDALMLGADLYETEAELASILAEGKVPIGVGQNTKIRNCIIDMNARIGKNVVIANKDGIQEADKPSEGFYIRFGITIIMKNATIKDGTVI</sequence>
<keyword evidence="6" id="KW-0808">Transferase</keyword>
<organism evidence="13 14">
    <name type="scientific">Ensete ventricosum</name>
    <name type="common">Abyssinian banana</name>
    <name type="synonym">Musa ensete</name>
    <dbReference type="NCBI Taxonomy" id="4639"/>
    <lineage>
        <taxon>Eukaryota</taxon>
        <taxon>Viridiplantae</taxon>
        <taxon>Streptophyta</taxon>
        <taxon>Embryophyta</taxon>
        <taxon>Tracheophyta</taxon>
        <taxon>Spermatophyta</taxon>
        <taxon>Magnoliopsida</taxon>
        <taxon>Liliopsida</taxon>
        <taxon>Zingiberales</taxon>
        <taxon>Musaceae</taxon>
        <taxon>Ensete</taxon>
    </lineage>
</organism>
<dbReference type="InterPro" id="IPR005836">
    <property type="entry name" value="ADP_Glu_pyroP_CS"/>
</dbReference>
<comment type="similarity">
    <text evidence="3">Belongs to the bacterial/plant glucose-1-phosphate adenylyltransferase family.</text>
</comment>
<evidence type="ECO:0000256" key="2">
    <source>
        <dbReference type="ARBA" id="ARBA00004727"/>
    </source>
</evidence>
<dbReference type="CDD" id="cd02508">
    <property type="entry name" value="ADP_Glucose_PP"/>
    <property type="match status" value="1"/>
</dbReference>
<feature type="region of interest" description="Disordered" evidence="11">
    <location>
        <begin position="29"/>
        <end position="70"/>
    </location>
</feature>
<evidence type="ECO:0000259" key="12">
    <source>
        <dbReference type="Pfam" id="PF00483"/>
    </source>
</evidence>